<evidence type="ECO:0000256" key="7">
    <source>
        <dbReference type="SAM" id="MobiDB-lite"/>
    </source>
</evidence>
<dbReference type="AlphaFoldDB" id="A0A166U2R8"/>
<dbReference type="Proteomes" id="UP000078544">
    <property type="component" value="Unassembled WGS sequence"/>
</dbReference>
<name>A0A166U2R8_9HYPO</name>
<keyword evidence="4 9" id="KW-0378">Hydrolase</keyword>
<keyword evidence="3" id="KW-0479">Metal-binding</keyword>
<keyword evidence="6" id="KW-0464">Manganese</keyword>
<comment type="cofactor">
    <cofactor evidence="2">
        <name>Mg(2+)</name>
        <dbReference type="ChEBI" id="CHEBI:18420"/>
    </cofactor>
</comment>
<gene>
    <name evidence="9" type="ORF">AAL_01310</name>
</gene>
<accession>A0A166U2R8</accession>
<dbReference type="InterPro" id="IPR015797">
    <property type="entry name" value="NUDIX_hydrolase-like_dom_sf"/>
</dbReference>
<dbReference type="OrthoDB" id="1695362at2759"/>
<sequence length="347" mass="38583">MGSQSAEAKSSPREVPEPRPSSSVLLLSPSNEILLLHRVKTSTSYASAHVFPGGNLDPFHEGPLPEPASPERHRDGPAYRMGAIRETFEETGILLASRDGALVNLPLHERDKARKEIHENKVKFGDFLDSIGAVADTAGLLPFTRWITPANNYSKRFTTQMYLYMLPVSQRGVPSQMHVPTPDGGVEHTAALFAPAQTFLEQAAGNIIILFPPQVYLMTLLTRFLTGHAVDVEASTLHYMGQRKKLLRFLRHKLTAETDAGKRHRTASILWGDKVICPYAIGYREQEKRAIMALDKAGPELKGTTDGGDWERVVLVRFGKGGPSNVEVRLREQVLEEQRRMESEAKL</sequence>
<dbReference type="InterPro" id="IPR000086">
    <property type="entry name" value="NUDIX_hydrolase_dom"/>
</dbReference>
<evidence type="ECO:0000313" key="10">
    <source>
        <dbReference type="Proteomes" id="UP000078544"/>
    </source>
</evidence>
<evidence type="ECO:0000256" key="4">
    <source>
        <dbReference type="ARBA" id="ARBA00022801"/>
    </source>
</evidence>
<dbReference type="PANTHER" id="PTHR12318">
    <property type="entry name" value="TESTOSTERONE-REGULATED PROTEIN RP2"/>
    <property type="match status" value="1"/>
</dbReference>
<dbReference type="InterPro" id="IPR039121">
    <property type="entry name" value="NUDT19"/>
</dbReference>
<dbReference type="GO" id="GO:0046872">
    <property type="term" value="F:metal ion binding"/>
    <property type="evidence" value="ECO:0007669"/>
    <property type="project" value="UniProtKB-KW"/>
</dbReference>
<evidence type="ECO:0000256" key="1">
    <source>
        <dbReference type="ARBA" id="ARBA00001936"/>
    </source>
</evidence>
<dbReference type="GO" id="GO:0016818">
    <property type="term" value="F:hydrolase activity, acting on acid anhydrides, in phosphorus-containing anhydrides"/>
    <property type="evidence" value="ECO:0007669"/>
    <property type="project" value="InterPro"/>
</dbReference>
<feature type="domain" description="Nudix hydrolase" evidence="8">
    <location>
        <begin position="17"/>
        <end position="216"/>
    </location>
</feature>
<proteinExistence type="predicted"/>
<evidence type="ECO:0000259" key="8">
    <source>
        <dbReference type="PROSITE" id="PS51462"/>
    </source>
</evidence>
<protein>
    <submittedName>
        <fullName evidence="9">NUDIX hydrolase domain protein</fullName>
    </submittedName>
</protein>
<dbReference type="GO" id="GO:0005739">
    <property type="term" value="C:mitochondrion"/>
    <property type="evidence" value="ECO:0007669"/>
    <property type="project" value="TreeGrafter"/>
</dbReference>
<dbReference type="PROSITE" id="PS51462">
    <property type="entry name" value="NUDIX"/>
    <property type="match status" value="1"/>
</dbReference>
<reference evidence="9 10" key="1">
    <citation type="journal article" date="2016" name="Genome Biol. Evol.">
        <title>Divergent and convergent evolution of fungal pathogenicity.</title>
        <authorList>
            <person name="Shang Y."/>
            <person name="Xiao G."/>
            <person name="Zheng P."/>
            <person name="Cen K."/>
            <person name="Zhan S."/>
            <person name="Wang C."/>
        </authorList>
    </citation>
    <scope>NUCLEOTIDE SEQUENCE [LARGE SCALE GENOMIC DNA]</scope>
    <source>
        <strain evidence="9 10">RCEF 2490</strain>
    </source>
</reference>
<dbReference type="STRING" id="1081109.A0A166U2R8"/>
<keyword evidence="10" id="KW-1185">Reference proteome</keyword>
<comment type="cofactor">
    <cofactor evidence="1">
        <name>Mn(2+)</name>
        <dbReference type="ChEBI" id="CHEBI:29035"/>
    </cofactor>
</comment>
<evidence type="ECO:0000256" key="6">
    <source>
        <dbReference type="ARBA" id="ARBA00023211"/>
    </source>
</evidence>
<evidence type="ECO:0000256" key="5">
    <source>
        <dbReference type="ARBA" id="ARBA00022842"/>
    </source>
</evidence>
<feature type="region of interest" description="Disordered" evidence="7">
    <location>
        <begin position="1"/>
        <end position="24"/>
    </location>
</feature>
<dbReference type="SUPFAM" id="SSF55811">
    <property type="entry name" value="Nudix"/>
    <property type="match status" value="1"/>
</dbReference>
<dbReference type="PANTHER" id="PTHR12318:SF0">
    <property type="entry name" value="ACYL-COENZYME A DIPHOSPHATASE NUDT19"/>
    <property type="match status" value="1"/>
</dbReference>
<dbReference type="Gene3D" id="3.90.79.10">
    <property type="entry name" value="Nucleoside Triphosphate Pyrophosphohydrolase"/>
    <property type="match status" value="1"/>
</dbReference>
<comment type="caution">
    <text evidence="9">The sequence shown here is derived from an EMBL/GenBank/DDBJ whole genome shotgun (WGS) entry which is preliminary data.</text>
</comment>
<evidence type="ECO:0000313" key="9">
    <source>
        <dbReference type="EMBL" id="OAA31978.1"/>
    </source>
</evidence>
<evidence type="ECO:0000256" key="2">
    <source>
        <dbReference type="ARBA" id="ARBA00001946"/>
    </source>
</evidence>
<dbReference type="EMBL" id="AZGY01000002">
    <property type="protein sequence ID" value="OAA31978.1"/>
    <property type="molecule type" value="Genomic_DNA"/>
</dbReference>
<organism evidence="9 10">
    <name type="scientific">Moelleriella libera RCEF 2490</name>
    <dbReference type="NCBI Taxonomy" id="1081109"/>
    <lineage>
        <taxon>Eukaryota</taxon>
        <taxon>Fungi</taxon>
        <taxon>Dikarya</taxon>
        <taxon>Ascomycota</taxon>
        <taxon>Pezizomycotina</taxon>
        <taxon>Sordariomycetes</taxon>
        <taxon>Hypocreomycetidae</taxon>
        <taxon>Hypocreales</taxon>
        <taxon>Clavicipitaceae</taxon>
        <taxon>Moelleriella</taxon>
    </lineage>
</organism>
<evidence type="ECO:0000256" key="3">
    <source>
        <dbReference type="ARBA" id="ARBA00022723"/>
    </source>
</evidence>
<keyword evidence="5" id="KW-0460">Magnesium</keyword>
<dbReference type="CDD" id="cd18870">
    <property type="entry name" value="NUDIX_AcylCoAdiphos_Nudt19"/>
    <property type="match status" value="1"/>
</dbReference>